<dbReference type="GO" id="GO:0006412">
    <property type="term" value="P:translation"/>
    <property type="evidence" value="ECO:0007669"/>
    <property type="project" value="UniProtKB-KW"/>
</dbReference>
<dbReference type="CDD" id="cd00165">
    <property type="entry name" value="S4"/>
    <property type="match status" value="1"/>
</dbReference>
<dbReference type="PIRSF" id="PIRSF038881">
    <property type="entry name" value="RNAbp_HP1423"/>
    <property type="match status" value="1"/>
</dbReference>
<feature type="domain" description="RNA-binding S4" evidence="6">
    <location>
        <begin position="1"/>
        <end position="64"/>
    </location>
</feature>
<dbReference type="SUPFAM" id="SSF55174">
    <property type="entry name" value="Alpha-L RNA-binding motif"/>
    <property type="match status" value="1"/>
</dbReference>
<accession>A0A0S8GH90</accession>
<evidence type="ECO:0000256" key="5">
    <source>
        <dbReference type="PROSITE-ProRule" id="PRU00182"/>
    </source>
</evidence>
<organism evidence="7 8">
    <name type="scientific">candidate division WOR_3 bacterium SM23_60</name>
    <dbReference type="NCBI Taxonomy" id="1703780"/>
    <lineage>
        <taxon>Bacteria</taxon>
        <taxon>Bacteria division WOR-3</taxon>
    </lineage>
</organism>
<dbReference type="PROSITE" id="PS50889">
    <property type="entry name" value="S4"/>
    <property type="match status" value="1"/>
</dbReference>
<dbReference type="InterPro" id="IPR036986">
    <property type="entry name" value="S4_RNA-bd_sf"/>
</dbReference>
<evidence type="ECO:0000256" key="1">
    <source>
        <dbReference type="ARBA" id="ARBA00022555"/>
    </source>
</evidence>
<dbReference type="Pfam" id="PF01479">
    <property type="entry name" value="S4"/>
    <property type="match status" value="1"/>
</dbReference>
<comment type="caution">
    <text evidence="7">The sequence shown here is derived from an EMBL/GenBank/DDBJ whole genome shotgun (WGS) entry which is preliminary data.</text>
</comment>
<reference evidence="7 8" key="1">
    <citation type="journal article" date="2015" name="Microbiome">
        <title>Genomic resolution of linkages in carbon, nitrogen, and sulfur cycling among widespread estuary sediment bacteria.</title>
        <authorList>
            <person name="Baker B.J."/>
            <person name="Lazar C.S."/>
            <person name="Teske A.P."/>
            <person name="Dick G.J."/>
        </authorList>
    </citation>
    <scope>NUCLEOTIDE SEQUENCE [LARGE SCALE GENOMIC DNA]</scope>
    <source>
        <strain evidence="7">SM23_60</strain>
    </source>
</reference>
<evidence type="ECO:0000259" key="6">
    <source>
        <dbReference type="SMART" id="SM00363"/>
    </source>
</evidence>
<dbReference type="InterPro" id="IPR025490">
    <property type="entry name" value="RqcP"/>
</dbReference>
<dbReference type="GO" id="GO:0019843">
    <property type="term" value="F:rRNA binding"/>
    <property type="evidence" value="ECO:0007669"/>
    <property type="project" value="UniProtKB-KW"/>
</dbReference>
<evidence type="ECO:0000256" key="4">
    <source>
        <dbReference type="ARBA" id="ARBA00022917"/>
    </source>
</evidence>
<evidence type="ECO:0000256" key="2">
    <source>
        <dbReference type="ARBA" id="ARBA00022730"/>
    </source>
</evidence>
<evidence type="ECO:0000313" key="7">
    <source>
        <dbReference type="EMBL" id="KPK71826.1"/>
    </source>
</evidence>
<keyword evidence="1" id="KW-0820">tRNA-binding</keyword>
<keyword evidence="4" id="KW-0648">Protein biosynthesis</keyword>
<dbReference type="EMBL" id="LJUO01000052">
    <property type="protein sequence ID" value="KPK71826.1"/>
    <property type="molecule type" value="Genomic_DNA"/>
</dbReference>
<dbReference type="InterPro" id="IPR002942">
    <property type="entry name" value="S4_RNA-bd"/>
</dbReference>
<keyword evidence="3 5" id="KW-0694">RNA-binding</keyword>
<evidence type="ECO:0000313" key="8">
    <source>
        <dbReference type="Proteomes" id="UP000051096"/>
    </source>
</evidence>
<evidence type="ECO:0000256" key="3">
    <source>
        <dbReference type="ARBA" id="ARBA00022884"/>
    </source>
</evidence>
<proteinExistence type="predicted"/>
<keyword evidence="2" id="KW-0699">rRNA-binding</keyword>
<dbReference type="Gene3D" id="3.10.290.10">
    <property type="entry name" value="RNA-binding S4 domain"/>
    <property type="match status" value="1"/>
</dbReference>
<dbReference type="SMART" id="SM00363">
    <property type="entry name" value="S4"/>
    <property type="match status" value="1"/>
</dbReference>
<dbReference type="AlphaFoldDB" id="A0A0S8GH90"/>
<name>A0A0S8GH90_UNCW3</name>
<dbReference type="Proteomes" id="UP000051096">
    <property type="component" value="Unassembled WGS sequence"/>
</dbReference>
<dbReference type="GO" id="GO:0000049">
    <property type="term" value="F:tRNA binding"/>
    <property type="evidence" value="ECO:0007669"/>
    <property type="project" value="UniProtKB-KW"/>
</dbReference>
<protein>
    <recommendedName>
        <fullName evidence="6">RNA-binding S4 domain-containing protein</fullName>
    </recommendedName>
</protein>
<gene>
    <name evidence="7" type="ORF">AMJ87_06520</name>
</gene>
<sequence>MRCDLFLKKILLFKKRTEAKEMCNKHLIKLNGRYIKPSKTVTVDDIIEIETYKGTQRIKVLKIPDSNVKKDETYFYYEEM</sequence>